<dbReference type="InterPro" id="IPR006689">
    <property type="entry name" value="Small_GTPase_ARF/SAR"/>
</dbReference>
<gene>
    <name evidence="9" type="ORF">CIB84_013618</name>
</gene>
<evidence type="ECO:0000256" key="8">
    <source>
        <dbReference type="RuleBase" id="RU003925"/>
    </source>
</evidence>
<evidence type="ECO:0000256" key="3">
    <source>
        <dbReference type="ARBA" id="ARBA00010290"/>
    </source>
</evidence>
<accession>A0A2P4SET3</accession>
<dbReference type="AlphaFoldDB" id="A0A2P4SET3"/>
<evidence type="ECO:0000256" key="6">
    <source>
        <dbReference type="PIRSR" id="PIRSR606689-1"/>
    </source>
</evidence>
<dbReference type="SMART" id="SM00177">
    <property type="entry name" value="ARF"/>
    <property type="match status" value="1"/>
</dbReference>
<evidence type="ECO:0000256" key="1">
    <source>
        <dbReference type="ARBA" id="ARBA00004414"/>
    </source>
</evidence>
<dbReference type="GO" id="GO:0015031">
    <property type="term" value="P:protein transport"/>
    <property type="evidence" value="ECO:0007669"/>
    <property type="project" value="InterPro"/>
</dbReference>
<dbReference type="GO" id="GO:0031902">
    <property type="term" value="C:late endosome membrane"/>
    <property type="evidence" value="ECO:0007669"/>
    <property type="project" value="UniProtKB-SubCell"/>
</dbReference>
<evidence type="ECO:0000256" key="5">
    <source>
        <dbReference type="ARBA" id="ARBA00023134"/>
    </source>
</evidence>
<reference evidence="9 10" key="1">
    <citation type="submission" date="2018-01" db="EMBL/GenBank/DDBJ databases">
        <title>Comparison of the Chinese Bamboo Partridge and Red Junglefowl genome sequences highlights the importance of demography in genome evolution.</title>
        <authorList>
            <person name="Tiley G.P."/>
            <person name="Kimball R.T."/>
            <person name="Braun E.L."/>
            <person name="Burleigh J.G."/>
        </authorList>
    </citation>
    <scope>NUCLEOTIDE SEQUENCE [LARGE SCALE GENOMIC DNA]</scope>
    <source>
        <strain evidence="9">RTK389</strain>
        <tissue evidence="9">Blood</tissue>
    </source>
</reference>
<dbReference type="PANTHER" id="PTHR45732">
    <property type="entry name" value="ADP-RIBOSYLATION FACTOR-LIKE PROTEIN 8"/>
    <property type="match status" value="1"/>
</dbReference>
<sequence>MLFGLSLQSGQFNEDMIPTVGFNMRKITKGNVTIKLWDIGGQPRFRSMWERYCRGVSAIVYMVDAADQEKIEASKNELHNLLDKPQLQGIPVLVLGNKRDLPGALDEKELIEKMNLSAIQDREICCYSISCKEKDNIGECQWLRVPTSPYSGLFSTRSPGEAEIPWTAAQIGKMPLYKSIPPSFSCSVPPALSL</sequence>
<feature type="binding site" evidence="6">
    <location>
        <position position="41"/>
    </location>
    <ligand>
        <name>GTP</name>
        <dbReference type="ChEBI" id="CHEBI:37565"/>
    </ligand>
</feature>
<dbReference type="InterPro" id="IPR027417">
    <property type="entry name" value="P-loop_NTPase"/>
</dbReference>
<evidence type="ECO:0000313" key="9">
    <source>
        <dbReference type="EMBL" id="POI22635.1"/>
    </source>
</evidence>
<dbReference type="Pfam" id="PF00025">
    <property type="entry name" value="Arf"/>
    <property type="match status" value="1"/>
</dbReference>
<dbReference type="NCBIfam" id="TIGR00231">
    <property type="entry name" value="small_GTP"/>
    <property type="match status" value="1"/>
</dbReference>
<name>A0A2P4SET3_BAMTH</name>
<dbReference type="GO" id="GO:0005765">
    <property type="term" value="C:lysosomal membrane"/>
    <property type="evidence" value="ECO:0007669"/>
    <property type="project" value="UniProtKB-SubCell"/>
</dbReference>
<comment type="subcellular location">
    <subcellularLocation>
        <location evidence="1">Late endosome membrane</location>
    </subcellularLocation>
    <subcellularLocation>
        <location evidence="2">Lysosome membrane</location>
    </subcellularLocation>
</comment>
<dbReference type="GO" id="GO:1904115">
    <property type="term" value="C:axon cytoplasm"/>
    <property type="evidence" value="ECO:0007669"/>
    <property type="project" value="GOC"/>
</dbReference>
<dbReference type="PROSITE" id="PS51417">
    <property type="entry name" value="ARF"/>
    <property type="match status" value="1"/>
</dbReference>
<dbReference type="CDD" id="cd04159">
    <property type="entry name" value="Arl10_like"/>
    <property type="match status" value="1"/>
</dbReference>
<evidence type="ECO:0000256" key="4">
    <source>
        <dbReference type="ARBA" id="ARBA00022741"/>
    </source>
</evidence>
<keyword evidence="7" id="KW-0479">Metal-binding</keyword>
<feature type="binding site" evidence="6">
    <location>
        <begin position="97"/>
        <end position="100"/>
    </location>
    <ligand>
        <name>GTP</name>
        <dbReference type="ChEBI" id="CHEBI:37565"/>
    </ligand>
</feature>
<dbReference type="PRINTS" id="PR00328">
    <property type="entry name" value="SAR1GTPBP"/>
</dbReference>
<dbReference type="PANTHER" id="PTHR45732:SF4">
    <property type="entry name" value="ADP-RIBOSYLATION FACTOR-LIKE PROTEIN 8A"/>
    <property type="match status" value="1"/>
</dbReference>
<dbReference type="GO" id="GO:0003924">
    <property type="term" value="F:GTPase activity"/>
    <property type="evidence" value="ECO:0007669"/>
    <property type="project" value="InterPro"/>
</dbReference>
<keyword evidence="7" id="KW-0460">Magnesium</keyword>
<dbReference type="SUPFAM" id="SSF52540">
    <property type="entry name" value="P-loop containing nucleoside triphosphate hydrolases"/>
    <property type="match status" value="1"/>
</dbReference>
<dbReference type="GO" id="GO:0005525">
    <property type="term" value="F:GTP binding"/>
    <property type="evidence" value="ECO:0007669"/>
    <property type="project" value="UniProtKB-KW"/>
</dbReference>
<dbReference type="Proteomes" id="UP000237246">
    <property type="component" value="Unassembled WGS sequence"/>
</dbReference>
<dbReference type="Gene3D" id="3.40.50.300">
    <property type="entry name" value="P-loop containing nucleotide triphosphate hydrolases"/>
    <property type="match status" value="1"/>
</dbReference>
<dbReference type="InterPro" id="IPR044154">
    <property type="entry name" value="Arl8a/8b"/>
</dbReference>
<dbReference type="SMART" id="SM00175">
    <property type="entry name" value="RAB"/>
    <property type="match status" value="1"/>
</dbReference>
<protein>
    <recommendedName>
        <fullName evidence="11">ADP-ribosylation factor-like protein 8A</fullName>
    </recommendedName>
</protein>
<evidence type="ECO:0008006" key="11">
    <source>
        <dbReference type="Google" id="ProtNLM"/>
    </source>
</evidence>
<keyword evidence="4 6" id="KW-0547">Nucleotide-binding</keyword>
<comment type="caution">
    <text evidence="9">The sequence shown here is derived from an EMBL/GenBank/DDBJ whole genome shotgun (WGS) entry which is preliminary data.</text>
</comment>
<evidence type="ECO:0000313" key="10">
    <source>
        <dbReference type="Proteomes" id="UP000237246"/>
    </source>
</evidence>
<dbReference type="GO" id="GO:0008089">
    <property type="term" value="P:anterograde axonal transport"/>
    <property type="evidence" value="ECO:0007669"/>
    <property type="project" value="TreeGrafter"/>
</dbReference>
<comment type="similarity">
    <text evidence="3 8">Belongs to the small GTPase superfamily. Arf family.</text>
</comment>
<dbReference type="OrthoDB" id="2011769at2759"/>
<keyword evidence="5 6" id="KW-0342">GTP-binding</keyword>
<evidence type="ECO:0000256" key="2">
    <source>
        <dbReference type="ARBA" id="ARBA00004656"/>
    </source>
</evidence>
<dbReference type="InterPro" id="IPR005225">
    <property type="entry name" value="Small_GTP-bd"/>
</dbReference>
<keyword evidence="10" id="KW-1185">Reference proteome</keyword>
<organism evidence="9 10">
    <name type="scientific">Bambusicola thoracicus</name>
    <name type="common">Chinese bamboo-partridge</name>
    <name type="synonym">Perdix thoracica</name>
    <dbReference type="NCBI Taxonomy" id="9083"/>
    <lineage>
        <taxon>Eukaryota</taxon>
        <taxon>Metazoa</taxon>
        <taxon>Chordata</taxon>
        <taxon>Craniata</taxon>
        <taxon>Vertebrata</taxon>
        <taxon>Euteleostomi</taxon>
        <taxon>Archelosauria</taxon>
        <taxon>Archosauria</taxon>
        <taxon>Dinosauria</taxon>
        <taxon>Saurischia</taxon>
        <taxon>Theropoda</taxon>
        <taxon>Coelurosauria</taxon>
        <taxon>Aves</taxon>
        <taxon>Neognathae</taxon>
        <taxon>Galloanserae</taxon>
        <taxon>Galliformes</taxon>
        <taxon>Phasianidae</taxon>
        <taxon>Perdicinae</taxon>
        <taxon>Bambusicola</taxon>
    </lineage>
</organism>
<feature type="binding site" evidence="7">
    <location>
        <position position="19"/>
    </location>
    <ligand>
        <name>Mg(2+)</name>
        <dbReference type="ChEBI" id="CHEBI:18420"/>
    </ligand>
</feature>
<proteinExistence type="inferred from homology"/>
<evidence type="ECO:0000256" key="7">
    <source>
        <dbReference type="PIRSR" id="PIRSR606689-2"/>
    </source>
</evidence>
<dbReference type="EMBL" id="PPHD01056236">
    <property type="protein sequence ID" value="POI22635.1"/>
    <property type="molecule type" value="Genomic_DNA"/>
</dbReference>
<dbReference type="SMART" id="SM00178">
    <property type="entry name" value="SAR"/>
    <property type="match status" value="1"/>
</dbReference>
<dbReference type="GO" id="GO:0046872">
    <property type="term" value="F:metal ion binding"/>
    <property type="evidence" value="ECO:0007669"/>
    <property type="project" value="UniProtKB-KW"/>
</dbReference>